<evidence type="ECO:0000313" key="2">
    <source>
        <dbReference type="EMBL" id="KAJ5488916.1"/>
    </source>
</evidence>
<dbReference type="RefSeq" id="XP_056790949.1">
    <property type="nucleotide sequence ID" value="XM_056933408.1"/>
</dbReference>
<evidence type="ECO:0000313" key="3">
    <source>
        <dbReference type="Proteomes" id="UP001148312"/>
    </source>
</evidence>
<organism evidence="2 3">
    <name type="scientific">Penicillium diatomitis</name>
    <dbReference type="NCBI Taxonomy" id="2819901"/>
    <lineage>
        <taxon>Eukaryota</taxon>
        <taxon>Fungi</taxon>
        <taxon>Dikarya</taxon>
        <taxon>Ascomycota</taxon>
        <taxon>Pezizomycotina</taxon>
        <taxon>Eurotiomycetes</taxon>
        <taxon>Eurotiomycetidae</taxon>
        <taxon>Eurotiales</taxon>
        <taxon>Aspergillaceae</taxon>
        <taxon>Penicillium</taxon>
    </lineage>
</organism>
<dbReference type="PROSITE" id="PS50181">
    <property type="entry name" value="FBOX"/>
    <property type="match status" value="1"/>
</dbReference>
<reference evidence="2" key="2">
    <citation type="journal article" date="2023" name="IMA Fungus">
        <title>Comparative genomic study of the Penicillium genus elucidates a diverse pangenome and 15 lateral gene transfer events.</title>
        <authorList>
            <person name="Petersen C."/>
            <person name="Sorensen T."/>
            <person name="Nielsen M.R."/>
            <person name="Sondergaard T.E."/>
            <person name="Sorensen J.L."/>
            <person name="Fitzpatrick D.A."/>
            <person name="Frisvad J.C."/>
            <person name="Nielsen K.L."/>
        </authorList>
    </citation>
    <scope>NUCLEOTIDE SEQUENCE</scope>
    <source>
        <strain evidence="2">IBT 30728</strain>
    </source>
</reference>
<dbReference type="InterPro" id="IPR001810">
    <property type="entry name" value="F-box_dom"/>
</dbReference>
<dbReference type="Proteomes" id="UP001148312">
    <property type="component" value="Unassembled WGS sequence"/>
</dbReference>
<reference evidence="2" key="1">
    <citation type="submission" date="2022-12" db="EMBL/GenBank/DDBJ databases">
        <authorList>
            <person name="Petersen C."/>
        </authorList>
    </citation>
    <scope>NUCLEOTIDE SEQUENCE</scope>
    <source>
        <strain evidence="2">IBT 30728</strain>
    </source>
</reference>
<dbReference type="SUPFAM" id="SSF81383">
    <property type="entry name" value="F-box domain"/>
    <property type="match status" value="1"/>
</dbReference>
<gene>
    <name evidence="2" type="ORF">N7539_003806</name>
</gene>
<sequence length="116" mass="13433">MSAQNMVLTVGMTCQPRPSWATRGFKMAELPLEIMFKIISFVDDREILLSLSLTCQALSAEIMARLRSVLIQLGQSKSSTAELERRRKVYFERELLKHITLNFKHEFEEPVSTYHI</sequence>
<proteinExistence type="predicted"/>
<comment type="caution">
    <text evidence="2">The sequence shown here is derived from an EMBL/GenBank/DDBJ whole genome shotgun (WGS) entry which is preliminary data.</text>
</comment>
<accession>A0A9W9XCS8</accession>
<dbReference type="AlphaFoldDB" id="A0A9W9XCS8"/>
<dbReference type="InterPro" id="IPR036047">
    <property type="entry name" value="F-box-like_dom_sf"/>
</dbReference>
<dbReference type="CDD" id="cd09917">
    <property type="entry name" value="F-box_SF"/>
    <property type="match status" value="1"/>
</dbReference>
<dbReference type="GeneID" id="81623657"/>
<dbReference type="EMBL" id="JAPWDQ010000004">
    <property type="protein sequence ID" value="KAJ5488916.1"/>
    <property type="molecule type" value="Genomic_DNA"/>
</dbReference>
<name>A0A9W9XCS8_9EURO</name>
<protein>
    <recommendedName>
        <fullName evidence="1">F-box domain-containing protein</fullName>
    </recommendedName>
</protein>
<evidence type="ECO:0000259" key="1">
    <source>
        <dbReference type="PROSITE" id="PS50181"/>
    </source>
</evidence>
<dbReference type="Pfam" id="PF00646">
    <property type="entry name" value="F-box"/>
    <property type="match status" value="1"/>
</dbReference>
<feature type="domain" description="F-box" evidence="1">
    <location>
        <begin position="24"/>
        <end position="73"/>
    </location>
</feature>
<keyword evidence="3" id="KW-1185">Reference proteome</keyword>